<protein>
    <recommendedName>
        <fullName evidence="1">DDE-1 domain-containing protein</fullName>
    </recommendedName>
</protein>
<organism evidence="2 3">
    <name type="scientific">Dryococelus australis</name>
    <dbReference type="NCBI Taxonomy" id="614101"/>
    <lineage>
        <taxon>Eukaryota</taxon>
        <taxon>Metazoa</taxon>
        <taxon>Ecdysozoa</taxon>
        <taxon>Arthropoda</taxon>
        <taxon>Hexapoda</taxon>
        <taxon>Insecta</taxon>
        <taxon>Pterygota</taxon>
        <taxon>Neoptera</taxon>
        <taxon>Polyneoptera</taxon>
        <taxon>Phasmatodea</taxon>
        <taxon>Verophasmatodea</taxon>
        <taxon>Anareolatae</taxon>
        <taxon>Phasmatidae</taxon>
        <taxon>Eurycanthinae</taxon>
        <taxon>Dryococelus</taxon>
    </lineage>
</organism>
<proteinExistence type="predicted"/>
<sequence>MTPKRLIMTPKLLPLLQTDSKITHNELLWQEYEKYNFGAGRIWHVDETGVSAVPKNTSKDMGLKGKKKTSWEVVFCRERQPAREHRVMIIYFPPHCTHRIQPMDVVLMAPLSQYYTQEVDKVLMHHSGRSVSEKQVAKIYGKAFMRADFMQTGTPFLNHQAQQKEMLRHKLKFKTMINLVDKVDQSRMVNLLNNQNHLRTIKSHWRQWLLIVHRKEKRNSSFSIASPDYVVKISHSERSSTRNRRSVCDNTSCVYCNDLYSRSVVQGGWIWCVQCRNWACELCGGADVLADVFICGYCK</sequence>
<comment type="caution">
    <text evidence="2">The sequence shown here is derived from an EMBL/GenBank/DDBJ whole genome shotgun (WGS) entry which is preliminary data.</text>
</comment>
<feature type="domain" description="DDE-1" evidence="1">
    <location>
        <begin position="82"/>
        <end position="131"/>
    </location>
</feature>
<evidence type="ECO:0000259" key="1">
    <source>
        <dbReference type="Pfam" id="PF03184"/>
    </source>
</evidence>
<keyword evidence="3" id="KW-1185">Reference proteome</keyword>
<dbReference type="Pfam" id="PF03184">
    <property type="entry name" value="DDE_1"/>
    <property type="match status" value="1"/>
</dbReference>
<evidence type="ECO:0000313" key="3">
    <source>
        <dbReference type="Proteomes" id="UP001159363"/>
    </source>
</evidence>
<accession>A0ABQ9G8R7</accession>
<dbReference type="EMBL" id="JARBHB010000015">
    <property type="protein sequence ID" value="KAJ8867926.1"/>
    <property type="molecule type" value="Genomic_DNA"/>
</dbReference>
<gene>
    <name evidence="2" type="ORF">PR048_031735</name>
</gene>
<name>A0ABQ9G8R7_9NEOP</name>
<reference evidence="2 3" key="1">
    <citation type="submission" date="2023-02" db="EMBL/GenBank/DDBJ databases">
        <title>LHISI_Scaffold_Assembly.</title>
        <authorList>
            <person name="Stuart O.P."/>
            <person name="Cleave R."/>
            <person name="Magrath M.J.L."/>
            <person name="Mikheyev A.S."/>
        </authorList>
    </citation>
    <scope>NUCLEOTIDE SEQUENCE [LARGE SCALE GENOMIC DNA]</scope>
    <source>
        <strain evidence="2">Daus_M_001</strain>
        <tissue evidence="2">Leg muscle</tissue>
    </source>
</reference>
<evidence type="ECO:0000313" key="2">
    <source>
        <dbReference type="EMBL" id="KAJ8867926.1"/>
    </source>
</evidence>
<dbReference type="InterPro" id="IPR004875">
    <property type="entry name" value="DDE_SF_endonuclease_dom"/>
</dbReference>
<dbReference type="Proteomes" id="UP001159363">
    <property type="component" value="Chromosome 14"/>
</dbReference>